<accession>A0ABN6ERV0</accession>
<dbReference type="InterPro" id="IPR016169">
    <property type="entry name" value="FAD-bd_PCMH_sub2"/>
</dbReference>
<keyword evidence="15 19" id="KW-0131">Cell cycle</keyword>
<comment type="catalytic activity">
    <reaction evidence="18 19">
        <text>UDP-N-acetyl-alpha-D-muramate + NADP(+) = UDP-N-acetyl-3-O-(1-carboxyvinyl)-alpha-D-glucosamine + NADPH + H(+)</text>
        <dbReference type="Rhea" id="RHEA:12248"/>
        <dbReference type="ChEBI" id="CHEBI:15378"/>
        <dbReference type="ChEBI" id="CHEBI:57783"/>
        <dbReference type="ChEBI" id="CHEBI:58349"/>
        <dbReference type="ChEBI" id="CHEBI:68483"/>
        <dbReference type="ChEBI" id="CHEBI:70757"/>
        <dbReference type="EC" id="1.3.1.98"/>
    </reaction>
</comment>
<evidence type="ECO:0000259" key="20">
    <source>
        <dbReference type="PROSITE" id="PS51387"/>
    </source>
</evidence>
<evidence type="ECO:0000256" key="12">
    <source>
        <dbReference type="ARBA" id="ARBA00022960"/>
    </source>
</evidence>
<feature type="active site" evidence="19">
    <location>
        <position position="304"/>
    </location>
</feature>
<keyword evidence="16 19" id="KW-0961">Cell wall biogenesis/degradation</keyword>
<proteinExistence type="inferred from homology"/>
<dbReference type="PROSITE" id="PS51387">
    <property type="entry name" value="FAD_PCMH"/>
    <property type="match status" value="1"/>
</dbReference>
<comment type="similarity">
    <text evidence="19">Belongs to the MurB family.</text>
</comment>
<gene>
    <name evidence="21" type="primary">murB1</name>
    <name evidence="19" type="synonym">murB</name>
    <name evidence="21" type="ORF">PSDVSF_23500</name>
</gene>
<dbReference type="Pfam" id="PF01565">
    <property type="entry name" value="FAD_binding_4"/>
    <property type="match status" value="1"/>
</dbReference>
<dbReference type="Pfam" id="PF02873">
    <property type="entry name" value="MurB_C"/>
    <property type="match status" value="1"/>
</dbReference>
<dbReference type="EC" id="1.3.1.98" evidence="5 19"/>
<evidence type="ECO:0000256" key="2">
    <source>
        <dbReference type="ARBA" id="ARBA00003921"/>
    </source>
</evidence>
<evidence type="ECO:0000256" key="13">
    <source>
        <dbReference type="ARBA" id="ARBA00022984"/>
    </source>
</evidence>
<sequence length="328" mass="35424">MMNSYALVSDLKKRLPSYCVQEDVPLSRLSTWKIGGTADVLVSPETIDDVSSVKRYAFEHGVPIVVIGGGSNILFDDAGFRGVVLRIGQGLSDFTISERGFVHAGAGVWTPSFVYRVARAGFSGCTHAIGIPGTLGGLVVMNGGTSRKGIGDHLVEVTVVRDNGEIVRLTQAECAFEYRSSALQKADGVVVAASFQYEKADKAELRQEMLKTLRGRNRKFPRKQPNCGSVFLSNPKLYQMIGPPGKVIEEAGLKGEHCGAAQISRMHANFIINTGGATSADTLRLIAQVRAAVFSNTGHLLECEVRHLLPSGRMQPAHKSAEQFFPYA</sequence>
<evidence type="ECO:0000256" key="8">
    <source>
        <dbReference type="ARBA" id="ARBA00022618"/>
    </source>
</evidence>
<comment type="function">
    <text evidence="2 19">Cell wall formation.</text>
</comment>
<evidence type="ECO:0000256" key="15">
    <source>
        <dbReference type="ARBA" id="ARBA00023306"/>
    </source>
</evidence>
<dbReference type="InterPro" id="IPR006094">
    <property type="entry name" value="Oxid_FAD_bind_N"/>
</dbReference>
<evidence type="ECO:0000256" key="6">
    <source>
        <dbReference type="ARBA" id="ARBA00015188"/>
    </source>
</evidence>
<evidence type="ECO:0000256" key="4">
    <source>
        <dbReference type="ARBA" id="ARBA00004752"/>
    </source>
</evidence>
<evidence type="ECO:0000256" key="9">
    <source>
        <dbReference type="ARBA" id="ARBA00022630"/>
    </source>
</evidence>
<protein>
    <recommendedName>
        <fullName evidence="6 19">UDP-N-acetylenolpyruvoylglucosamine reductase</fullName>
        <ecNumber evidence="5 19">1.3.1.98</ecNumber>
    </recommendedName>
    <alternativeName>
        <fullName evidence="17 19">UDP-N-acetylmuramate dehydrogenase</fullName>
    </alternativeName>
</protein>
<evidence type="ECO:0000313" key="22">
    <source>
        <dbReference type="Proteomes" id="UP001053296"/>
    </source>
</evidence>
<evidence type="ECO:0000256" key="5">
    <source>
        <dbReference type="ARBA" id="ARBA00012518"/>
    </source>
</evidence>
<name>A0ABN6ERV0_9BACT</name>
<keyword evidence="11 19" id="KW-0521">NADP</keyword>
<dbReference type="Gene3D" id="3.90.78.10">
    <property type="entry name" value="UDP-N-acetylenolpyruvoylglucosamine reductase, C-terminal domain"/>
    <property type="match status" value="1"/>
</dbReference>
<dbReference type="InterPro" id="IPR011601">
    <property type="entry name" value="MurB_C"/>
</dbReference>
<dbReference type="InterPro" id="IPR036318">
    <property type="entry name" value="FAD-bd_PCMH-like_sf"/>
</dbReference>
<organism evidence="21 22">
    <name type="scientific">Pseudodesulfovibrio sediminis</name>
    <dbReference type="NCBI Taxonomy" id="2810563"/>
    <lineage>
        <taxon>Bacteria</taxon>
        <taxon>Pseudomonadati</taxon>
        <taxon>Thermodesulfobacteriota</taxon>
        <taxon>Desulfovibrionia</taxon>
        <taxon>Desulfovibrionales</taxon>
        <taxon>Desulfovibrionaceae</taxon>
    </lineage>
</organism>
<evidence type="ECO:0000256" key="18">
    <source>
        <dbReference type="ARBA" id="ARBA00048914"/>
    </source>
</evidence>
<feature type="domain" description="FAD-binding PCMH-type" evidence="20">
    <location>
        <begin position="34"/>
        <end position="200"/>
    </location>
</feature>
<evidence type="ECO:0000256" key="16">
    <source>
        <dbReference type="ARBA" id="ARBA00023316"/>
    </source>
</evidence>
<evidence type="ECO:0000256" key="11">
    <source>
        <dbReference type="ARBA" id="ARBA00022857"/>
    </source>
</evidence>
<dbReference type="Gene3D" id="3.30.43.10">
    <property type="entry name" value="Uridine Diphospho-n-acetylenolpyruvylglucosamine Reductase, domain 2"/>
    <property type="match status" value="1"/>
</dbReference>
<evidence type="ECO:0000256" key="19">
    <source>
        <dbReference type="HAMAP-Rule" id="MF_00037"/>
    </source>
</evidence>
<evidence type="ECO:0000256" key="14">
    <source>
        <dbReference type="ARBA" id="ARBA00023002"/>
    </source>
</evidence>
<dbReference type="InterPro" id="IPR016167">
    <property type="entry name" value="FAD-bd_PCMH_sub1"/>
</dbReference>
<keyword evidence="22" id="KW-1185">Reference proteome</keyword>
<keyword evidence="9 19" id="KW-0285">Flavoprotein</keyword>
<feature type="active site" evidence="19">
    <location>
        <position position="179"/>
    </location>
</feature>
<evidence type="ECO:0000256" key="10">
    <source>
        <dbReference type="ARBA" id="ARBA00022827"/>
    </source>
</evidence>
<comment type="pathway">
    <text evidence="4 19">Cell wall biogenesis; peptidoglycan biosynthesis.</text>
</comment>
<keyword evidence="7 19" id="KW-0963">Cytoplasm</keyword>
<dbReference type="InterPro" id="IPR003170">
    <property type="entry name" value="MurB"/>
</dbReference>
<dbReference type="NCBIfam" id="NF010480">
    <property type="entry name" value="PRK13905.1"/>
    <property type="match status" value="1"/>
</dbReference>
<keyword evidence="8 19" id="KW-0132">Cell division</keyword>
<keyword evidence="14 19" id="KW-0560">Oxidoreductase</keyword>
<dbReference type="SUPFAM" id="SSF56176">
    <property type="entry name" value="FAD-binding/transporter-associated domain-like"/>
    <property type="match status" value="1"/>
</dbReference>
<keyword evidence="10 19" id="KW-0274">FAD</keyword>
<feature type="active site" description="Proton donor" evidence="19">
    <location>
        <position position="229"/>
    </location>
</feature>
<evidence type="ECO:0000256" key="17">
    <source>
        <dbReference type="ARBA" id="ARBA00031026"/>
    </source>
</evidence>
<dbReference type="EMBL" id="AP024485">
    <property type="protein sequence ID" value="BCS89108.1"/>
    <property type="molecule type" value="Genomic_DNA"/>
</dbReference>
<evidence type="ECO:0000256" key="7">
    <source>
        <dbReference type="ARBA" id="ARBA00022490"/>
    </source>
</evidence>
<evidence type="ECO:0000256" key="1">
    <source>
        <dbReference type="ARBA" id="ARBA00001974"/>
    </source>
</evidence>
<evidence type="ECO:0000256" key="3">
    <source>
        <dbReference type="ARBA" id="ARBA00004496"/>
    </source>
</evidence>
<comment type="subcellular location">
    <subcellularLocation>
        <location evidence="3 19">Cytoplasm</location>
    </subcellularLocation>
</comment>
<comment type="cofactor">
    <cofactor evidence="1 19">
        <name>FAD</name>
        <dbReference type="ChEBI" id="CHEBI:57692"/>
    </cofactor>
</comment>
<evidence type="ECO:0000313" key="21">
    <source>
        <dbReference type="EMBL" id="BCS89108.1"/>
    </source>
</evidence>
<reference evidence="21" key="1">
    <citation type="journal article" date="2022" name="Arch. Microbiol.">
        <title>Pseudodesulfovibrio sediminis sp. nov., a mesophilic and neutrophilic sulfate-reducing bacterium isolated from sediment of a brackish lake.</title>
        <authorList>
            <person name="Takahashi A."/>
            <person name="Kojima H."/>
            <person name="Watanabe M."/>
            <person name="Fukui M."/>
        </authorList>
    </citation>
    <scope>NUCLEOTIDE SEQUENCE</scope>
    <source>
        <strain evidence="21">SF6</strain>
    </source>
</reference>
<dbReference type="InterPro" id="IPR036635">
    <property type="entry name" value="MurB_C_sf"/>
</dbReference>
<keyword evidence="12 19" id="KW-0133">Cell shape</keyword>
<dbReference type="PANTHER" id="PTHR21071:SF4">
    <property type="entry name" value="UDP-N-ACETYLENOLPYRUVOYLGLUCOSAMINE REDUCTASE"/>
    <property type="match status" value="1"/>
</dbReference>
<dbReference type="HAMAP" id="MF_00037">
    <property type="entry name" value="MurB"/>
    <property type="match status" value="1"/>
</dbReference>
<keyword evidence="13 19" id="KW-0573">Peptidoglycan synthesis</keyword>
<dbReference type="SUPFAM" id="SSF56194">
    <property type="entry name" value="Uridine diphospho-N-Acetylenolpyruvylglucosamine reductase, MurB, C-terminal domain"/>
    <property type="match status" value="1"/>
</dbReference>
<dbReference type="PANTHER" id="PTHR21071">
    <property type="entry name" value="UDP-N-ACETYLENOLPYRUVOYLGLUCOSAMINE REDUCTASE"/>
    <property type="match status" value="1"/>
</dbReference>
<dbReference type="InterPro" id="IPR016166">
    <property type="entry name" value="FAD-bd_PCMH"/>
</dbReference>
<dbReference type="Proteomes" id="UP001053296">
    <property type="component" value="Chromosome"/>
</dbReference>
<dbReference type="NCBIfam" id="TIGR00179">
    <property type="entry name" value="murB"/>
    <property type="match status" value="1"/>
</dbReference>
<dbReference type="Gene3D" id="3.30.465.10">
    <property type="match status" value="1"/>
</dbReference>